<dbReference type="AlphaFoldDB" id="A0A8X7XBS9"/>
<keyword evidence="4 6" id="KW-0472">Membrane</keyword>
<evidence type="ECO:0000256" key="2">
    <source>
        <dbReference type="ARBA" id="ARBA00022692"/>
    </source>
</evidence>
<organism evidence="7 8">
    <name type="scientific">Polypterus senegalus</name>
    <name type="common">Senegal bichir</name>
    <dbReference type="NCBI Taxonomy" id="55291"/>
    <lineage>
        <taxon>Eukaryota</taxon>
        <taxon>Metazoa</taxon>
        <taxon>Chordata</taxon>
        <taxon>Craniata</taxon>
        <taxon>Vertebrata</taxon>
        <taxon>Euteleostomi</taxon>
        <taxon>Actinopterygii</taxon>
        <taxon>Polypteriformes</taxon>
        <taxon>Polypteridae</taxon>
        <taxon>Polypterus</taxon>
    </lineage>
</organism>
<reference evidence="7 8" key="1">
    <citation type="journal article" date="2021" name="Cell">
        <title>Tracing the genetic footprints of vertebrate landing in non-teleost ray-finned fishes.</title>
        <authorList>
            <person name="Bi X."/>
            <person name="Wang K."/>
            <person name="Yang L."/>
            <person name="Pan H."/>
            <person name="Jiang H."/>
            <person name="Wei Q."/>
            <person name="Fang M."/>
            <person name="Yu H."/>
            <person name="Zhu C."/>
            <person name="Cai Y."/>
            <person name="He Y."/>
            <person name="Gan X."/>
            <person name="Zeng H."/>
            <person name="Yu D."/>
            <person name="Zhu Y."/>
            <person name="Jiang H."/>
            <person name="Qiu Q."/>
            <person name="Yang H."/>
            <person name="Zhang Y.E."/>
            <person name="Wang W."/>
            <person name="Zhu M."/>
            <person name="He S."/>
            <person name="Zhang G."/>
        </authorList>
    </citation>
    <scope>NUCLEOTIDE SEQUENCE [LARGE SCALE GENOMIC DNA]</scope>
    <source>
        <strain evidence="7">Bchr_013</strain>
    </source>
</reference>
<dbReference type="Pfam" id="PF00335">
    <property type="entry name" value="Tetraspanin"/>
    <property type="match status" value="1"/>
</dbReference>
<evidence type="ECO:0000256" key="1">
    <source>
        <dbReference type="ARBA" id="ARBA00004141"/>
    </source>
</evidence>
<comment type="subcellular location">
    <subcellularLocation>
        <location evidence="1">Membrane</location>
        <topology evidence="1">Multi-pass membrane protein</topology>
    </subcellularLocation>
</comment>
<evidence type="ECO:0000256" key="6">
    <source>
        <dbReference type="SAM" id="Phobius"/>
    </source>
</evidence>
<gene>
    <name evidence="7" type="primary">Tspan3_0</name>
    <name evidence="7" type="ORF">GTO96_0003156</name>
</gene>
<feature type="transmembrane region" description="Helical" evidence="6">
    <location>
        <begin position="251"/>
        <end position="274"/>
    </location>
</feature>
<feature type="transmembrane region" description="Helical" evidence="6">
    <location>
        <begin position="225"/>
        <end position="244"/>
    </location>
</feature>
<protein>
    <submittedName>
        <fullName evidence="7">TSN3 protein</fullName>
    </submittedName>
</protein>
<evidence type="ECO:0000256" key="5">
    <source>
        <dbReference type="SAM" id="Coils"/>
    </source>
</evidence>
<keyword evidence="2 6" id="KW-0812">Transmembrane</keyword>
<keyword evidence="8" id="KW-1185">Reference proteome</keyword>
<sequence length="374" mass="42496">MSYRRTKYCVLSATSAILFVAFVVCLAHYLASCTFNSENVLKKPTQNETSEKLPTNAMREDGELQEVRQSLALCHREQSLMNSSKAALQEENKILKDKLDEAEKVKDNLRKLNISFTEMHNLLQNTSEQLHQYQRLTSQLEKDKKKSASDIMHLEKKIKLLSKGNRYESPGTALLFSVALLVSMQRLPGNSDIPKIYYGLRTLYWHSMDQNVAGIELSDESQKQVAALVVFLASVCFFITFLKFQIFFSDIYIIVPIILATAVAVILFFASFIGCCIKNDSPCLQGMFVYLLVIAFYLEAAAIVLTHLHSAKVDTELTAFEGVLNKYNETNQNIDTRAVDDIQEEIVELISIAILMNERVLPEYRILLDRDTYA</sequence>
<evidence type="ECO:0000256" key="3">
    <source>
        <dbReference type="ARBA" id="ARBA00022989"/>
    </source>
</evidence>
<accession>A0A8X7XBS9</accession>
<feature type="non-terminal residue" evidence="7">
    <location>
        <position position="1"/>
    </location>
</feature>
<keyword evidence="5" id="KW-0175">Coiled coil</keyword>
<dbReference type="Proteomes" id="UP000886611">
    <property type="component" value="Unassembled WGS sequence"/>
</dbReference>
<feature type="coiled-coil region" evidence="5">
    <location>
        <begin position="85"/>
        <end position="143"/>
    </location>
</feature>
<feature type="non-terminal residue" evidence="7">
    <location>
        <position position="374"/>
    </location>
</feature>
<name>A0A8X7XBS9_POLSE</name>
<evidence type="ECO:0000256" key="4">
    <source>
        <dbReference type="ARBA" id="ARBA00023136"/>
    </source>
</evidence>
<comment type="caution">
    <text evidence="7">The sequence shown here is derived from an EMBL/GenBank/DDBJ whole genome shotgun (WGS) entry which is preliminary data.</text>
</comment>
<dbReference type="InterPro" id="IPR018499">
    <property type="entry name" value="Tetraspanin/Peripherin"/>
</dbReference>
<evidence type="ECO:0000313" key="8">
    <source>
        <dbReference type="Proteomes" id="UP000886611"/>
    </source>
</evidence>
<feature type="transmembrane region" description="Helical" evidence="6">
    <location>
        <begin position="286"/>
        <end position="305"/>
    </location>
</feature>
<dbReference type="GO" id="GO:0016020">
    <property type="term" value="C:membrane"/>
    <property type="evidence" value="ECO:0007669"/>
    <property type="project" value="UniProtKB-SubCell"/>
</dbReference>
<evidence type="ECO:0000313" key="7">
    <source>
        <dbReference type="EMBL" id="KAG2464515.1"/>
    </source>
</evidence>
<dbReference type="EMBL" id="JAATIS010003638">
    <property type="protein sequence ID" value="KAG2464515.1"/>
    <property type="molecule type" value="Genomic_DNA"/>
</dbReference>
<proteinExistence type="predicted"/>
<keyword evidence="3 6" id="KW-1133">Transmembrane helix</keyword>